<comment type="caution">
    <text evidence="2">The sequence shown here is derived from an EMBL/GenBank/DDBJ whole genome shotgun (WGS) entry which is preliminary data.</text>
</comment>
<feature type="transmembrane region" description="Helical" evidence="1">
    <location>
        <begin position="127"/>
        <end position="151"/>
    </location>
</feature>
<evidence type="ECO:0000256" key="1">
    <source>
        <dbReference type="SAM" id="Phobius"/>
    </source>
</evidence>
<reference evidence="2 3" key="1">
    <citation type="submission" date="2020-08" db="EMBL/GenBank/DDBJ databases">
        <title>Genomic Encyclopedia of Type Strains, Phase IV (KMG-IV): sequencing the most valuable type-strain genomes for metagenomic binning, comparative biology and taxonomic classification.</title>
        <authorList>
            <person name="Goeker M."/>
        </authorList>
    </citation>
    <scope>NUCLEOTIDE SEQUENCE [LARGE SCALE GENOMIC DNA]</scope>
    <source>
        <strain evidence="2 3">DSM 14562</strain>
    </source>
</reference>
<evidence type="ECO:0000313" key="2">
    <source>
        <dbReference type="EMBL" id="MBB4608905.1"/>
    </source>
</evidence>
<keyword evidence="1" id="KW-1133">Transmembrane helix</keyword>
<dbReference type="Proteomes" id="UP000584663">
    <property type="component" value="Unassembled WGS sequence"/>
</dbReference>
<proteinExistence type="predicted"/>
<protein>
    <recommendedName>
        <fullName evidence="4">DUF2721 domain-containing protein</fullName>
    </recommendedName>
</protein>
<dbReference type="InterPro" id="IPR021279">
    <property type="entry name" value="DUF2721"/>
</dbReference>
<dbReference type="Pfam" id="PF11026">
    <property type="entry name" value="DUF2721"/>
    <property type="match status" value="1"/>
</dbReference>
<keyword evidence="1" id="KW-0472">Membrane</keyword>
<gene>
    <name evidence="2" type="ORF">GGQ89_001112</name>
</gene>
<feature type="transmembrane region" description="Helical" evidence="1">
    <location>
        <begin position="95"/>
        <end position="121"/>
    </location>
</feature>
<evidence type="ECO:0008006" key="4">
    <source>
        <dbReference type="Google" id="ProtNLM"/>
    </source>
</evidence>
<name>A0ABR6K8P3_9SPHN</name>
<evidence type="ECO:0000313" key="3">
    <source>
        <dbReference type="Proteomes" id="UP000584663"/>
    </source>
</evidence>
<keyword evidence="1" id="KW-0812">Transmembrane</keyword>
<feature type="transmembrane region" description="Helical" evidence="1">
    <location>
        <begin position="32"/>
        <end position="53"/>
    </location>
</feature>
<accession>A0ABR6K8P3</accession>
<organism evidence="2 3">
    <name type="scientific">Sphingomonas yabuuchiae</name>
    <dbReference type="NCBI Taxonomy" id="172044"/>
    <lineage>
        <taxon>Bacteria</taxon>
        <taxon>Pseudomonadati</taxon>
        <taxon>Pseudomonadota</taxon>
        <taxon>Alphaproteobacteria</taxon>
        <taxon>Sphingomonadales</taxon>
        <taxon>Sphingomonadaceae</taxon>
        <taxon>Sphingomonas</taxon>
    </lineage>
</organism>
<sequence length="168" mass="18382">MTPLPTCPARPDTPPFPAMPTLPAVATIAQTIQLSLAPVFLLAAIGQLLNVLAGRLARVIDRARGLEMMIHKIDDGPELARHKWELRLLDRRMSIINAALFLSVSSAVMACIVIAVLFIANIGKFHIGTWIALAFILSVCLLTACLIAFMVEVRISLRAIHVRKEILD</sequence>
<dbReference type="EMBL" id="JACHNX010000003">
    <property type="protein sequence ID" value="MBB4608905.1"/>
    <property type="molecule type" value="Genomic_DNA"/>
</dbReference>
<keyword evidence="3" id="KW-1185">Reference proteome</keyword>